<dbReference type="SMART" id="SM00233">
    <property type="entry name" value="PH"/>
    <property type="match status" value="1"/>
</dbReference>
<evidence type="ECO:0000259" key="3">
    <source>
        <dbReference type="PROSITE" id="PS50200"/>
    </source>
</evidence>
<protein>
    <recommendedName>
        <fullName evidence="3">Ras-associating domain-containing protein</fullName>
    </recommendedName>
</protein>
<reference evidence="4" key="1">
    <citation type="submission" date="2024-06" db="EMBL/GenBank/DDBJ databases">
        <authorList>
            <person name="Liu X."/>
            <person name="Lenzi L."/>
            <person name="Haldenby T S."/>
            <person name="Uol C."/>
        </authorList>
    </citation>
    <scope>NUCLEOTIDE SEQUENCE</scope>
</reference>
<dbReference type="PANTHER" id="PTHR11243:SF23">
    <property type="entry name" value="LD06925P"/>
    <property type="match status" value="1"/>
</dbReference>
<feature type="compositionally biased region" description="Polar residues" evidence="2">
    <location>
        <begin position="378"/>
        <end position="398"/>
    </location>
</feature>
<feature type="compositionally biased region" description="Polar residues" evidence="2">
    <location>
        <begin position="936"/>
        <end position="954"/>
    </location>
</feature>
<dbReference type="Gene3D" id="2.30.29.30">
    <property type="entry name" value="Pleckstrin-homology domain (PH domain)/Phosphotyrosine-binding domain (PTB)"/>
    <property type="match status" value="1"/>
</dbReference>
<dbReference type="InterPro" id="IPR001849">
    <property type="entry name" value="PH_domain"/>
</dbReference>
<feature type="region of interest" description="Disordered" evidence="2">
    <location>
        <begin position="190"/>
        <end position="217"/>
    </location>
</feature>
<evidence type="ECO:0000313" key="4">
    <source>
        <dbReference type="EMBL" id="CAL5138153.1"/>
    </source>
</evidence>
<feature type="compositionally biased region" description="Polar residues" evidence="2">
    <location>
        <begin position="74"/>
        <end position="114"/>
    </location>
</feature>
<dbReference type="EMBL" id="CAXLJL010000478">
    <property type="protein sequence ID" value="CAL5138153.1"/>
    <property type="molecule type" value="Genomic_DNA"/>
</dbReference>
<dbReference type="PANTHER" id="PTHR11243">
    <property type="entry name" value="GROWTH FACTOR RECEPTOR-BOUND PROTEIN"/>
    <property type="match status" value="1"/>
</dbReference>
<feature type="coiled-coil region" evidence="1">
    <location>
        <begin position="150"/>
        <end position="184"/>
    </location>
</feature>
<dbReference type="PROSITE" id="PS50200">
    <property type="entry name" value="RA"/>
    <property type="match status" value="1"/>
</dbReference>
<feature type="region of interest" description="Disordered" evidence="2">
    <location>
        <begin position="232"/>
        <end position="275"/>
    </location>
</feature>
<dbReference type="InterPro" id="IPR029071">
    <property type="entry name" value="Ubiquitin-like_domsf"/>
</dbReference>
<feature type="compositionally biased region" description="Pro residues" evidence="2">
    <location>
        <begin position="242"/>
        <end position="253"/>
    </location>
</feature>
<feature type="region of interest" description="Disordered" evidence="2">
    <location>
        <begin position="935"/>
        <end position="954"/>
    </location>
</feature>
<feature type="compositionally biased region" description="Polar residues" evidence="2">
    <location>
        <begin position="25"/>
        <end position="55"/>
    </location>
</feature>
<feature type="compositionally biased region" description="Polar residues" evidence="2">
    <location>
        <begin position="850"/>
        <end position="861"/>
    </location>
</feature>
<dbReference type="GO" id="GO:0007165">
    <property type="term" value="P:signal transduction"/>
    <property type="evidence" value="ECO:0007669"/>
    <property type="project" value="InterPro"/>
</dbReference>
<comment type="caution">
    <text evidence="4">The sequence shown here is derived from an EMBL/GenBank/DDBJ whole genome shotgun (WGS) entry which is preliminary data.</text>
</comment>
<feature type="region of interest" description="Disordered" evidence="2">
    <location>
        <begin position="25"/>
        <end position="118"/>
    </location>
</feature>
<evidence type="ECO:0000256" key="2">
    <source>
        <dbReference type="SAM" id="MobiDB-lite"/>
    </source>
</evidence>
<feature type="compositionally biased region" description="Pro residues" evidence="2">
    <location>
        <begin position="60"/>
        <end position="69"/>
    </location>
</feature>
<feature type="domain" description="Ras-associating" evidence="3">
    <location>
        <begin position="523"/>
        <end position="609"/>
    </location>
</feature>
<evidence type="ECO:0000256" key="1">
    <source>
        <dbReference type="SAM" id="Coils"/>
    </source>
</evidence>
<dbReference type="SMART" id="SM00314">
    <property type="entry name" value="RA"/>
    <property type="match status" value="1"/>
</dbReference>
<proteinExistence type="predicted"/>
<feature type="region of interest" description="Disordered" evidence="2">
    <location>
        <begin position="823"/>
        <end position="884"/>
    </location>
</feature>
<dbReference type="Proteomes" id="UP001497525">
    <property type="component" value="Unassembled WGS sequence"/>
</dbReference>
<dbReference type="CDD" id="cd01259">
    <property type="entry name" value="PH_APBB1IP"/>
    <property type="match status" value="1"/>
</dbReference>
<sequence length="954" mass="104783">MDVDLSELDDWLGTLEELQLGLEMSSSVTSGIPNPQDQSRGQSVPPQASSHLNRTFENEPPSPRNPPVLSPSSHVNLTATCSSSPTDSCSILPSPNASPSKSVVTSPVRLTSNPRLGDQLFRPPHQKIPEMLSQQNGDSVLTSTLRSNKEATAERDLSSLLRELEVVEERMKELEQENNFTRRYSLASATPLKRPIQTQNSMDGHLPYEHSSPKPENGFISAQWAAQLNQDRTNATKTPEKNPSPSPPPPPPAFLGAGDACASPSISPQPPTPSFASLKQTEAAIWSVTNCTRISSLATTSQPLKTNVTYPLHYPANRIDSTACINQNIHSTVSNQPVSCNEQVRPPATCYQNYENQEETMQQIEAIRANSRISASSTNKSGSTLTVENSSTPSTTLQIEPPERRGLTSPLSVQQPNKLFAHQGPALPDSELRLPSPSNLRHASPSGDDKSYTSGTGSWSPGAPVSNAAYIKTALMVTNGGSDGQSSSLSPGSSLSDKSFADSVDLSQKSNMARTSIERQSAKKLVVRIFRTDRTTKAILIREQMTAGEIASTMIEKNFLQPSTSMVIVEKVPALKIERIFEENDRVADCILSWPTGSQNMIFFEQREDHYGFIESPSMWLGEEFASTHRYDSSESMQMMLNNIEQSGFPEFRDFLYIRKPGDKTWSRRLCVLRSSGLYTSKKNRKNFSSSDLIRILVLDGQLQLYTTTGGWTRMRAPTPHGFAFKPYSAQDPASMHVFCFCATDEKALRHWICRLRIAKYGRQLFINYQTAVARIQRQIAFRHGPVGGVYGLNGSFSAYVQRKSSLEASAPSQPSCISAAESASSLPTGLGSPSSQRRKENERLKPQAFNRSQTAHSNLEQRLPLDQNRCLSPSTIDHSHYPGPLVDQRIVSSPGHNGSPSCQFGNKNTSGIPFPQITYRGQSACYPGGALPKNPHSSNCSAPPTMTYQPRFR</sequence>
<dbReference type="InterPro" id="IPR000159">
    <property type="entry name" value="RA_dom"/>
</dbReference>
<dbReference type="SUPFAM" id="SSF50729">
    <property type="entry name" value="PH domain-like"/>
    <property type="match status" value="1"/>
</dbReference>
<dbReference type="SUPFAM" id="SSF54236">
    <property type="entry name" value="Ubiquitin-like"/>
    <property type="match status" value="1"/>
</dbReference>
<dbReference type="InterPro" id="IPR039665">
    <property type="entry name" value="PH_APBB1IP"/>
</dbReference>
<dbReference type="Gene3D" id="3.10.20.90">
    <property type="entry name" value="Phosphatidylinositol 3-kinase Catalytic Subunit, Chain A, domain 1"/>
    <property type="match status" value="1"/>
</dbReference>
<accession>A0AAV2TP63</accession>
<dbReference type="InterPro" id="IPR011993">
    <property type="entry name" value="PH-like_dom_sf"/>
</dbReference>
<evidence type="ECO:0000313" key="5">
    <source>
        <dbReference type="Proteomes" id="UP001497525"/>
    </source>
</evidence>
<dbReference type="Pfam" id="PF21989">
    <property type="entry name" value="RA_2"/>
    <property type="match status" value="1"/>
</dbReference>
<gene>
    <name evidence="4" type="ORF">CDAUBV1_LOCUS12767</name>
</gene>
<name>A0AAV2TP63_CALDB</name>
<dbReference type="AlphaFoldDB" id="A0AAV2TP63"/>
<feature type="compositionally biased region" description="Low complexity" evidence="2">
    <location>
        <begin position="484"/>
        <end position="498"/>
    </location>
</feature>
<feature type="region of interest" description="Disordered" evidence="2">
    <location>
        <begin position="481"/>
        <end position="501"/>
    </location>
</feature>
<feature type="compositionally biased region" description="Low complexity" evidence="2">
    <location>
        <begin position="823"/>
        <end position="836"/>
    </location>
</feature>
<organism evidence="4 5">
    <name type="scientific">Calicophoron daubneyi</name>
    <name type="common">Rumen fluke</name>
    <name type="synonym">Paramphistomum daubneyi</name>
    <dbReference type="NCBI Taxonomy" id="300641"/>
    <lineage>
        <taxon>Eukaryota</taxon>
        <taxon>Metazoa</taxon>
        <taxon>Spiralia</taxon>
        <taxon>Lophotrochozoa</taxon>
        <taxon>Platyhelminthes</taxon>
        <taxon>Trematoda</taxon>
        <taxon>Digenea</taxon>
        <taxon>Plagiorchiida</taxon>
        <taxon>Pronocephalata</taxon>
        <taxon>Paramphistomoidea</taxon>
        <taxon>Paramphistomidae</taxon>
        <taxon>Calicophoron</taxon>
    </lineage>
</organism>
<dbReference type="InterPro" id="IPR039664">
    <property type="entry name" value="GRB/APBB1IP"/>
</dbReference>
<dbReference type="Pfam" id="PF00169">
    <property type="entry name" value="PH"/>
    <property type="match status" value="1"/>
</dbReference>
<feature type="region of interest" description="Disordered" evidence="2">
    <location>
        <begin position="372"/>
        <end position="459"/>
    </location>
</feature>
<keyword evidence="1" id="KW-0175">Coiled coil</keyword>